<feature type="compositionally biased region" description="Low complexity" evidence="1">
    <location>
        <begin position="9"/>
        <end position="28"/>
    </location>
</feature>
<dbReference type="AlphaFoldDB" id="A0A0E0EZQ4"/>
<sequence>LGFAGGSRSLAVPLPPSAEASAAKSAAPLEPPRAEKRSAGSAGYSLSSVGGRGGRDAVREDNVSVY</sequence>
<dbReference type="HOGENOM" id="CLU_2838785_0_0_1"/>
<evidence type="ECO:0000313" key="3">
    <source>
        <dbReference type="Proteomes" id="UP000008021"/>
    </source>
</evidence>
<feature type="compositionally biased region" description="Basic and acidic residues" evidence="1">
    <location>
        <begin position="53"/>
        <end position="66"/>
    </location>
</feature>
<reference evidence="2" key="1">
    <citation type="submission" date="2015-04" db="UniProtKB">
        <authorList>
            <consortium name="EnsemblPlants"/>
        </authorList>
    </citation>
    <scope>IDENTIFICATION</scope>
</reference>
<dbReference type="Proteomes" id="UP000008021">
    <property type="component" value="Chromosome 10"/>
</dbReference>
<reference evidence="2" key="2">
    <citation type="submission" date="2018-05" db="EMBL/GenBank/DDBJ databases">
        <title>OmerRS3 (Oryza meridionalis Reference Sequence Version 3).</title>
        <authorList>
            <person name="Zhang J."/>
            <person name="Kudrna D."/>
            <person name="Lee S."/>
            <person name="Talag J."/>
            <person name="Welchert J."/>
            <person name="Wing R.A."/>
        </authorList>
    </citation>
    <scope>NUCLEOTIDE SEQUENCE [LARGE SCALE GENOMIC DNA]</scope>
    <source>
        <strain evidence="2">cv. OR44</strain>
    </source>
</reference>
<evidence type="ECO:0000256" key="1">
    <source>
        <dbReference type="SAM" id="MobiDB-lite"/>
    </source>
</evidence>
<organism evidence="2">
    <name type="scientific">Oryza meridionalis</name>
    <dbReference type="NCBI Taxonomy" id="40149"/>
    <lineage>
        <taxon>Eukaryota</taxon>
        <taxon>Viridiplantae</taxon>
        <taxon>Streptophyta</taxon>
        <taxon>Embryophyta</taxon>
        <taxon>Tracheophyta</taxon>
        <taxon>Spermatophyta</taxon>
        <taxon>Magnoliopsida</taxon>
        <taxon>Liliopsida</taxon>
        <taxon>Poales</taxon>
        <taxon>Poaceae</taxon>
        <taxon>BOP clade</taxon>
        <taxon>Oryzoideae</taxon>
        <taxon>Oryzeae</taxon>
        <taxon>Oryzinae</taxon>
        <taxon>Oryza</taxon>
    </lineage>
</organism>
<keyword evidence="3" id="KW-1185">Reference proteome</keyword>
<feature type="region of interest" description="Disordered" evidence="1">
    <location>
        <begin position="1"/>
        <end position="66"/>
    </location>
</feature>
<proteinExistence type="predicted"/>
<dbReference type="Gramene" id="OMERI10G11870.1">
    <property type="protein sequence ID" value="OMERI10G11870.1"/>
    <property type="gene ID" value="OMERI10G11870"/>
</dbReference>
<name>A0A0E0EZQ4_9ORYZ</name>
<dbReference type="EnsemblPlants" id="OMERI10G11870.1">
    <property type="protein sequence ID" value="OMERI10G11870.1"/>
    <property type="gene ID" value="OMERI10G11870"/>
</dbReference>
<accession>A0A0E0EZQ4</accession>
<protein>
    <submittedName>
        <fullName evidence="2">Uncharacterized protein</fullName>
    </submittedName>
</protein>
<evidence type="ECO:0000313" key="2">
    <source>
        <dbReference type="EnsemblPlants" id="OMERI10G11870.1"/>
    </source>
</evidence>